<sequence>MALDDFHDTPSGSYDWHKHLADASPYATGTFKRAPSETSSDEGYQSDPTLANDVDDKIQDFLLERSRRREQLRLRHEADRNALETRLQEEQEVDEMRLMEEFSRYQDSLEDERVRLFRVRFEEDKMLWEQERQRQRDEFEQEKADWRARYGHTIDLVEARKQWEAERSDDWKKLETERAKWQAEVKKQTAAIRQDSLKLEKLLRNKKKFQDEIDSLKEQLESERQRTLHSDDELGLRDRLRDSIIAELQYTMAFNVNELMDQMSMRNELMENENEKEWQDAVEHSPKIATIIPFDNTSGTQKGKSYVIENADVADRIRLRNLVDRSQMFLANQAGLETIGEETESMAWRRCLNGVPPGPQRLAHARKLLERRSKNDRVRRFLDNTKALEVVCDFPSRLRQAGNDTHGSFPRSHYLESVKSSWRYDARVETKSLEALVDLIAPP</sequence>
<name>A0A8S0WA62_CYCAE</name>
<dbReference type="AlphaFoldDB" id="A0A8S0WA62"/>
<dbReference type="EMBL" id="CACVBS010000068">
    <property type="protein sequence ID" value="CAA7268358.1"/>
    <property type="molecule type" value="Genomic_DNA"/>
</dbReference>
<accession>A0A8S0WA62</accession>
<gene>
    <name evidence="3" type="ORF">AAE3_LOCUS10799</name>
</gene>
<dbReference type="Proteomes" id="UP000467700">
    <property type="component" value="Unassembled WGS sequence"/>
</dbReference>
<protein>
    <submittedName>
        <fullName evidence="3">Uncharacterized protein</fullName>
    </submittedName>
</protein>
<reference evidence="3 4" key="1">
    <citation type="submission" date="2020-01" db="EMBL/GenBank/DDBJ databases">
        <authorList>
            <person name="Gupta K D."/>
        </authorList>
    </citation>
    <scope>NUCLEOTIDE SEQUENCE [LARGE SCALE GENOMIC DNA]</scope>
</reference>
<feature type="region of interest" description="Disordered" evidence="2">
    <location>
        <begin position="28"/>
        <end position="52"/>
    </location>
</feature>
<evidence type="ECO:0000313" key="3">
    <source>
        <dbReference type="EMBL" id="CAA7268358.1"/>
    </source>
</evidence>
<evidence type="ECO:0000313" key="4">
    <source>
        <dbReference type="Proteomes" id="UP000467700"/>
    </source>
</evidence>
<keyword evidence="1" id="KW-0175">Coiled coil</keyword>
<comment type="caution">
    <text evidence="3">The sequence shown here is derived from an EMBL/GenBank/DDBJ whole genome shotgun (WGS) entry which is preliminary data.</text>
</comment>
<feature type="coiled-coil region" evidence="1">
    <location>
        <begin position="192"/>
        <end position="226"/>
    </location>
</feature>
<organism evidence="3 4">
    <name type="scientific">Cyclocybe aegerita</name>
    <name type="common">Black poplar mushroom</name>
    <name type="synonym">Agrocybe aegerita</name>
    <dbReference type="NCBI Taxonomy" id="1973307"/>
    <lineage>
        <taxon>Eukaryota</taxon>
        <taxon>Fungi</taxon>
        <taxon>Dikarya</taxon>
        <taxon>Basidiomycota</taxon>
        <taxon>Agaricomycotina</taxon>
        <taxon>Agaricomycetes</taxon>
        <taxon>Agaricomycetidae</taxon>
        <taxon>Agaricales</taxon>
        <taxon>Agaricineae</taxon>
        <taxon>Bolbitiaceae</taxon>
        <taxon>Cyclocybe</taxon>
    </lineage>
</organism>
<dbReference type="OrthoDB" id="3055956at2759"/>
<feature type="coiled-coil region" evidence="1">
    <location>
        <begin position="118"/>
        <end position="149"/>
    </location>
</feature>
<proteinExistence type="predicted"/>
<evidence type="ECO:0000256" key="2">
    <source>
        <dbReference type="SAM" id="MobiDB-lite"/>
    </source>
</evidence>
<keyword evidence="4" id="KW-1185">Reference proteome</keyword>
<evidence type="ECO:0000256" key="1">
    <source>
        <dbReference type="SAM" id="Coils"/>
    </source>
</evidence>
<feature type="compositionally biased region" description="Polar residues" evidence="2">
    <location>
        <begin position="36"/>
        <end position="49"/>
    </location>
</feature>